<dbReference type="EMBL" id="JAASTX010000002">
    <property type="protein sequence ID" value="MBC1490560.1"/>
    <property type="molecule type" value="Genomic_DNA"/>
</dbReference>
<keyword evidence="2" id="KW-0813">Transport</keyword>
<sequence>MKVLFQHLKKYKLQTTLSTLFIVVMVISQLWQPKLLQQVLEAIIKDDMDEITNIGILLIIIAIVGLIAGILNTILSAKVAQGVGADIRETSFRKIQTFSFSNIERLSTGNLVVRQTNDITQVQNLVMLSLQSLTRIPIMFIGSFILAMYTLPELWWIIIVLVVLVFLIVFLIFGRMGKHFGKIQTFIDRVNAIAKENLAGMRVVKSFVQEDNELQRFTTTSDKLTHHTIVVGQLFSIMIPAFMLVSNMAVVAAIYFAGDLVKDNPEVIGAIASFMNYLMQIMMAIIIGGMLMMMASRAMISLQRIGEVLDTEPDIKYDENAQDKDLVGSVEFRDVSFQYEGDETKALKHVSFQARPGEMVGIVGATGSGKSTLAQLIPRLYDPTEGQVLIGGEDLKKVSKQTLRNTVSLVLQRAILFSGTIAENLRHGKKDATSEDMEKATRIAQAKEFIERQADVYDAPIVERGNNFSGGQKQRLSISRGIIGDPKILILDDSTSALDARSEKLVKEALNKELNDTTTFIIAQKISSVIHADKILVLDAGELVGVGSHKELLETSETYREIYDTQKGKEVDA</sequence>
<comment type="caution">
    <text evidence="12">The sequence shown here is derived from an EMBL/GenBank/DDBJ whole genome shotgun (WGS) entry which is preliminary data.</text>
</comment>
<dbReference type="Gene3D" id="3.40.50.300">
    <property type="entry name" value="P-loop containing nucleotide triphosphate hydrolases"/>
    <property type="match status" value="1"/>
</dbReference>
<evidence type="ECO:0000313" key="19">
    <source>
        <dbReference type="Proteomes" id="UP000585696"/>
    </source>
</evidence>
<dbReference type="RefSeq" id="WP_185368858.1">
    <property type="nucleotide sequence ID" value="NZ_JAAROK010000008.1"/>
</dbReference>
<dbReference type="InterPro" id="IPR003439">
    <property type="entry name" value="ABC_transporter-like_ATP-bd"/>
</dbReference>
<dbReference type="PROSITE" id="PS00211">
    <property type="entry name" value="ABC_TRANSPORTER_1"/>
    <property type="match status" value="1"/>
</dbReference>
<dbReference type="InterPro" id="IPR017871">
    <property type="entry name" value="ABC_transporter-like_CS"/>
</dbReference>
<evidence type="ECO:0000256" key="9">
    <source>
        <dbReference type="SAM" id="Phobius"/>
    </source>
</evidence>
<dbReference type="SUPFAM" id="SSF90123">
    <property type="entry name" value="ABC transporter transmembrane region"/>
    <property type="match status" value="1"/>
</dbReference>
<dbReference type="InterPro" id="IPR039421">
    <property type="entry name" value="Type_1_exporter"/>
</dbReference>
<evidence type="ECO:0000313" key="13">
    <source>
        <dbReference type="EMBL" id="MBC2284354.1"/>
    </source>
</evidence>
<dbReference type="Proteomes" id="UP000543005">
    <property type="component" value="Unassembled WGS sequence"/>
</dbReference>
<proteinExistence type="predicted"/>
<dbReference type="GO" id="GO:0005886">
    <property type="term" value="C:plasma membrane"/>
    <property type="evidence" value="ECO:0007669"/>
    <property type="project" value="UniProtKB-SubCell"/>
</dbReference>
<evidence type="ECO:0000256" key="3">
    <source>
        <dbReference type="ARBA" id="ARBA00022475"/>
    </source>
</evidence>
<dbReference type="GO" id="GO:0015421">
    <property type="term" value="F:ABC-type oligopeptide transporter activity"/>
    <property type="evidence" value="ECO:0007669"/>
    <property type="project" value="TreeGrafter"/>
</dbReference>
<dbReference type="PANTHER" id="PTHR43394">
    <property type="entry name" value="ATP-DEPENDENT PERMEASE MDL1, MITOCHONDRIAL"/>
    <property type="match status" value="1"/>
</dbReference>
<keyword evidence="3" id="KW-1003">Cell membrane</keyword>
<evidence type="ECO:0000256" key="2">
    <source>
        <dbReference type="ARBA" id="ARBA00022448"/>
    </source>
</evidence>
<reference evidence="16 17" key="1">
    <citation type="submission" date="2020-03" db="EMBL/GenBank/DDBJ databases">
        <title>Soil Listeria distribution.</title>
        <authorList>
            <person name="Liao J."/>
            <person name="Wiedmann M."/>
        </authorList>
    </citation>
    <scope>NUCLEOTIDE SEQUENCE [LARGE SCALE GENOMIC DNA]</scope>
    <source>
        <strain evidence="15 18">FSL L7-0039</strain>
        <strain evidence="14 17">FSL L7-0051</strain>
        <strain evidence="13 19">FSL L7-0054</strain>
        <strain evidence="12 16">FSL L7-1547</strain>
    </source>
</reference>
<evidence type="ECO:0000313" key="14">
    <source>
        <dbReference type="EMBL" id="MBC2292627.1"/>
    </source>
</evidence>
<dbReference type="Pfam" id="PF00664">
    <property type="entry name" value="ABC_membrane"/>
    <property type="match status" value="1"/>
</dbReference>
<keyword evidence="5" id="KW-0547">Nucleotide-binding</keyword>
<feature type="transmembrane region" description="Helical" evidence="9">
    <location>
        <begin position="125"/>
        <end position="148"/>
    </location>
</feature>
<evidence type="ECO:0000256" key="7">
    <source>
        <dbReference type="ARBA" id="ARBA00022989"/>
    </source>
</evidence>
<evidence type="ECO:0000313" key="12">
    <source>
        <dbReference type="EMBL" id="MBC1490560.1"/>
    </source>
</evidence>
<feature type="transmembrane region" description="Helical" evidence="9">
    <location>
        <begin position="277"/>
        <end position="295"/>
    </location>
</feature>
<evidence type="ECO:0000313" key="17">
    <source>
        <dbReference type="Proteomes" id="UP000543005"/>
    </source>
</evidence>
<dbReference type="GO" id="GO:0016887">
    <property type="term" value="F:ATP hydrolysis activity"/>
    <property type="evidence" value="ECO:0007669"/>
    <property type="project" value="InterPro"/>
</dbReference>
<dbReference type="InterPro" id="IPR027417">
    <property type="entry name" value="P-loop_NTPase"/>
</dbReference>
<evidence type="ECO:0000256" key="5">
    <source>
        <dbReference type="ARBA" id="ARBA00022741"/>
    </source>
</evidence>
<dbReference type="Proteomes" id="UP000565628">
    <property type="component" value="Unassembled WGS sequence"/>
</dbReference>
<feature type="transmembrane region" description="Helical" evidence="9">
    <location>
        <begin position="154"/>
        <end position="173"/>
    </location>
</feature>
<evidence type="ECO:0000256" key="1">
    <source>
        <dbReference type="ARBA" id="ARBA00004651"/>
    </source>
</evidence>
<dbReference type="Proteomes" id="UP000533953">
    <property type="component" value="Unassembled WGS sequence"/>
</dbReference>
<keyword evidence="7 9" id="KW-1133">Transmembrane helix</keyword>
<dbReference type="FunFam" id="1.20.1560.10:FF:000040">
    <property type="entry name" value="Multidrug ABC transporter ATP-binding protein"/>
    <property type="match status" value="1"/>
</dbReference>
<dbReference type="EMBL" id="JAASWV010000001">
    <property type="protein sequence ID" value="MBC2309371.1"/>
    <property type="molecule type" value="Genomic_DNA"/>
</dbReference>
<evidence type="ECO:0000313" key="18">
    <source>
        <dbReference type="Proteomes" id="UP000565628"/>
    </source>
</evidence>
<protein>
    <submittedName>
        <fullName evidence="12">ABC transporter ATP-binding protein</fullName>
    </submittedName>
</protein>
<gene>
    <name evidence="13" type="ORF">HCB69_08190</name>
    <name evidence="14" type="ORF">HCC36_05215</name>
    <name evidence="12" type="ORF">HCI99_01825</name>
    <name evidence="15" type="ORF">HCJ81_00660</name>
</gene>
<dbReference type="InterPro" id="IPR003593">
    <property type="entry name" value="AAA+_ATPase"/>
</dbReference>
<feature type="transmembrane region" description="Helical" evidence="9">
    <location>
        <begin position="51"/>
        <end position="71"/>
    </location>
</feature>
<dbReference type="Gene3D" id="1.20.1560.10">
    <property type="entry name" value="ABC transporter type 1, transmembrane domain"/>
    <property type="match status" value="1"/>
</dbReference>
<keyword evidence="6 12" id="KW-0067">ATP-binding</keyword>
<evidence type="ECO:0000259" key="10">
    <source>
        <dbReference type="PROSITE" id="PS50893"/>
    </source>
</evidence>
<dbReference type="CDD" id="cd18548">
    <property type="entry name" value="ABC_6TM_Tm287_like"/>
    <property type="match status" value="1"/>
</dbReference>
<dbReference type="PANTHER" id="PTHR43394:SF1">
    <property type="entry name" value="ATP-BINDING CASSETTE SUB-FAMILY B MEMBER 10, MITOCHONDRIAL"/>
    <property type="match status" value="1"/>
</dbReference>
<evidence type="ECO:0000256" key="6">
    <source>
        <dbReference type="ARBA" id="ARBA00022840"/>
    </source>
</evidence>
<dbReference type="SMART" id="SM00382">
    <property type="entry name" value="AAA"/>
    <property type="match status" value="1"/>
</dbReference>
<evidence type="ECO:0000313" key="15">
    <source>
        <dbReference type="EMBL" id="MBC2309371.1"/>
    </source>
</evidence>
<evidence type="ECO:0000313" key="16">
    <source>
        <dbReference type="Proteomes" id="UP000533953"/>
    </source>
</evidence>
<dbReference type="PROSITE" id="PS50893">
    <property type="entry name" value="ABC_TRANSPORTER_2"/>
    <property type="match status" value="1"/>
</dbReference>
<feature type="domain" description="ABC transporter" evidence="10">
    <location>
        <begin position="330"/>
        <end position="565"/>
    </location>
</feature>
<accession>A0A7X0XAD9</accession>
<dbReference type="InterPro" id="IPR036640">
    <property type="entry name" value="ABC1_TM_sf"/>
</dbReference>
<organism evidence="12 16">
    <name type="scientific">Listeria booriae</name>
    <dbReference type="NCBI Taxonomy" id="1552123"/>
    <lineage>
        <taxon>Bacteria</taxon>
        <taxon>Bacillati</taxon>
        <taxon>Bacillota</taxon>
        <taxon>Bacilli</taxon>
        <taxon>Bacillales</taxon>
        <taxon>Listeriaceae</taxon>
        <taxon>Listeria</taxon>
    </lineage>
</organism>
<dbReference type="InterPro" id="IPR011527">
    <property type="entry name" value="ABC1_TM_dom"/>
</dbReference>
<dbReference type="FunFam" id="3.40.50.300:FF:000221">
    <property type="entry name" value="Multidrug ABC transporter ATP-binding protein"/>
    <property type="match status" value="1"/>
</dbReference>
<dbReference type="GO" id="GO:0090374">
    <property type="term" value="P:oligopeptide export from mitochondrion"/>
    <property type="evidence" value="ECO:0007669"/>
    <property type="project" value="TreeGrafter"/>
</dbReference>
<evidence type="ECO:0000256" key="4">
    <source>
        <dbReference type="ARBA" id="ARBA00022692"/>
    </source>
</evidence>
<keyword evidence="4 9" id="KW-0812">Transmembrane</keyword>
<dbReference type="SUPFAM" id="SSF52540">
    <property type="entry name" value="P-loop containing nucleoside triphosphate hydrolases"/>
    <property type="match status" value="1"/>
</dbReference>
<feature type="domain" description="ABC transmembrane type-1" evidence="11">
    <location>
        <begin position="17"/>
        <end position="297"/>
    </location>
</feature>
<dbReference type="EMBL" id="JAARZS010000018">
    <property type="protein sequence ID" value="MBC2284354.1"/>
    <property type="molecule type" value="Genomic_DNA"/>
</dbReference>
<feature type="transmembrane region" description="Helical" evidence="9">
    <location>
        <begin position="234"/>
        <end position="257"/>
    </location>
</feature>
<evidence type="ECO:0000256" key="8">
    <source>
        <dbReference type="ARBA" id="ARBA00023136"/>
    </source>
</evidence>
<dbReference type="AlphaFoldDB" id="A0A7X0XAD9"/>
<comment type="subcellular location">
    <subcellularLocation>
        <location evidence="1">Cell membrane</location>
        <topology evidence="1">Multi-pass membrane protein</topology>
    </subcellularLocation>
</comment>
<dbReference type="Proteomes" id="UP000585696">
    <property type="component" value="Unassembled WGS sequence"/>
</dbReference>
<dbReference type="EMBL" id="JAARZT010000008">
    <property type="protein sequence ID" value="MBC2292627.1"/>
    <property type="molecule type" value="Genomic_DNA"/>
</dbReference>
<evidence type="ECO:0000259" key="11">
    <source>
        <dbReference type="PROSITE" id="PS50929"/>
    </source>
</evidence>
<feature type="transmembrane region" description="Helical" evidence="9">
    <location>
        <begin position="12"/>
        <end position="31"/>
    </location>
</feature>
<keyword evidence="8 9" id="KW-0472">Membrane</keyword>
<name>A0A7X0XAD9_9LIST</name>
<dbReference type="PROSITE" id="PS50929">
    <property type="entry name" value="ABC_TM1F"/>
    <property type="match status" value="1"/>
</dbReference>
<dbReference type="Pfam" id="PF00005">
    <property type="entry name" value="ABC_tran"/>
    <property type="match status" value="1"/>
</dbReference>
<dbReference type="GO" id="GO:0005524">
    <property type="term" value="F:ATP binding"/>
    <property type="evidence" value="ECO:0007669"/>
    <property type="project" value="UniProtKB-KW"/>
</dbReference>